<proteinExistence type="inferred from homology"/>
<dbReference type="GO" id="GO:0008270">
    <property type="term" value="F:zinc ion binding"/>
    <property type="evidence" value="ECO:0007669"/>
    <property type="project" value="UniProtKB-KW"/>
</dbReference>
<dbReference type="SMART" id="SM00451">
    <property type="entry name" value="ZnF_U1"/>
    <property type="match status" value="1"/>
</dbReference>
<evidence type="ECO:0000256" key="4">
    <source>
        <dbReference type="ARBA" id="ARBA00022728"/>
    </source>
</evidence>
<name>A0A0W0DCS6_CANGB</name>
<dbReference type="EMBL" id="LLZZ01000172">
    <property type="protein sequence ID" value="KTA96483.1"/>
    <property type="molecule type" value="Genomic_DNA"/>
</dbReference>
<dbReference type="GO" id="GO:0005686">
    <property type="term" value="C:U2 snRNP"/>
    <property type="evidence" value="ECO:0007669"/>
    <property type="project" value="TreeGrafter"/>
</dbReference>
<comment type="caution">
    <text evidence="11">The sequence shown here is derived from an EMBL/GenBank/DDBJ whole genome shotgun (WGS) entry which is preliminary data.</text>
</comment>
<keyword evidence="7" id="KW-0508">mRNA splicing</keyword>
<keyword evidence="4" id="KW-0747">Spliceosome</keyword>
<dbReference type="PANTHER" id="PTHR23205">
    <property type="entry name" value="SPLICING FACTOR 3A SUBUNIT 2"/>
    <property type="match status" value="1"/>
</dbReference>
<gene>
    <name evidence="11" type="ORF">AO440_003312</name>
</gene>
<dbReference type="VEuPathDB" id="FungiDB:B1J91_K01441g"/>
<keyword evidence="2" id="KW-0507">mRNA processing</keyword>
<dbReference type="VEuPathDB" id="FungiDB:CAGL0K01441g"/>
<dbReference type="InterPro" id="IPR013087">
    <property type="entry name" value="Znf_C2H2_type"/>
</dbReference>
<keyword evidence="3" id="KW-0479">Metal-binding</keyword>
<evidence type="ECO:0000256" key="5">
    <source>
        <dbReference type="ARBA" id="ARBA00022771"/>
    </source>
</evidence>
<evidence type="ECO:0000313" key="12">
    <source>
        <dbReference type="Proteomes" id="UP000054886"/>
    </source>
</evidence>
<dbReference type="Pfam" id="PF16835">
    <property type="entry name" value="SF3A2"/>
    <property type="match status" value="1"/>
</dbReference>
<feature type="region of interest" description="Disordered" evidence="9">
    <location>
        <begin position="1"/>
        <end position="28"/>
    </location>
</feature>
<evidence type="ECO:0000259" key="10">
    <source>
        <dbReference type="SMART" id="SM00451"/>
    </source>
</evidence>
<evidence type="ECO:0000256" key="3">
    <source>
        <dbReference type="ARBA" id="ARBA00022723"/>
    </source>
</evidence>
<evidence type="ECO:0000256" key="1">
    <source>
        <dbReference type="ARBA" id="ARBA00008995"/>
    </source>
</evidence>
<dbReference type="GO" id="GO:0000245">
    <property type="term" value="P:spliceosomal complex assembly"/>
    <property type="evidence" value="ECO:0007669"/>
    <property type="project" value="EnsemblFungi"/>
</dbReference>
<dbReference type="AlphaFoldDB" id="A0A0W0DCS6"/>
<dbReference type="GO" id="GO:0071013">
    <property type="term" value="C:catalytic step 2 spliceosome"/>
    <property type="evidence" value="ECO:0007669"/>
    <property type="project" value="TreeGrafter"/>
</dbReference>
<comment type="similarity">
    <text evidence="1">Belongs to the SF3A2 family.</text>
</comment>
<protein>
    <submittedName>
        <fullName evidence="11">Pre-mRNA-splicing factor PRP11</fullName>
    </submittedName>
</protein>
<organism evidence="11 12">
    <name type="scientific">Candida glabrata</name>
    <name type="common">Yeast</name>
    <name type="synonym">Torulopsis glabrata</name>
    <dbReference type="NCBI Taxonomy" id="5478"/>
    <lineage>
        <taxon>Eukaryota</taxon>
        <taxon>Fungi</taxon>
        <taxon>Dikarya</taxon>
        <taxon>Ascomycota</taxon>
        <taxon>Saccharomycotina</taxon>
        <taxon>Saccharomycetes</taxon>
        <taxon>Saccharomycetales</taxon>
        <taxon>Saccharomycetaceae</taxon>
        <taxon>Nakaseomyces</taxon>
    </lineage>
</organism>
<dbReference type="InterPro" id="IPR031781">
    <property type="entry name" value="SF3A2_dom"/>
</dbReference>
<dbReference type="PANTHER" id="PTHR23205:SF0">
    <property type="entry name" value="SPLICING FACTOR 3A SUBUNIT 2"/>
    <property type="match status" value="1"/>
</dbReference>
<sequence length="263" mass="30268">MDFQNRAGSKKGGGGIASDSQINQQRRRQVEDLLQQGENIKYTFQDNEGEKDDTDTKKVQSNPYIYKNHSGKLVCKLCNTMHMSWSSVERHLGGKKHGMNVIRRGELDEIRHEKQQATKPVDTFEMKVEARRKTINTIEGLVPTCHSTEVIDEKGNKGIAVMLEFEESDKTADVLNADRPYARIVSGLELNTSAQKDKRFLVVAYEPYQNVAIEIPNDREIVMNSYQPQSDEEIFVDTLNRQCTFWIENQRQFIVQIFFKETS</sequence>
<dbReference type="OrthoDB" id="10250970at2759"/>
<dbReference type="Pfam" id="PF12874">
    <property type="entry name" value="zf-met"/>
    <property type="match status" value="1"/>
</dbReference>
<evidence type="ECO:0000256" key="6">
    <source>
        <dbReference type="ARBA" id="ARBA00022833"/>
    </source>
</evidence>
<dbReference type="InterPro" id="IPR036236">
    <property type="entry name" value="Znf_C2H2_sf"/>
</dbReference>
<dbReference type="Proteomes" id="UP000054886">
    <property type="component" value="Unassembled WGS sequence"/>
</dbReference>
<dbReference type="GO" id="GO:0071004">
    <property type="term" value="C:U2-type prespliceosome"/>
    <property type="evidence" value="ECO:0007669"/>
    <property type="project" value="EnsemblFungi"/>
</dbReference>
<feature type="domain" description="U1-type" evidence="10">
    <location>
        <begin position="70"/>
        <end position="104"/>
    </location>
</feature>
<dbReference type="SUPFAM" id="SSF57667">
    <property type="entry name" value="beta-beta-alpha zinc fingers"/>
    <property type="match status" value="1"/>
</dbReference>
<keyword evidence="5" id="KW-0863">Zinc-finger</keyword>
<evidence type="ECO:0000256" key="9">
    <source>
        <dbReference type="SAM" id="MobiDB-lite"/>
    </source>
</evidence>
<keyword evidence="6" id="KW-0862">Zinc</keyword>
<evidence type="ECO:0000256" key="7">
    <source>
        <dbReference type="ARBA" id="ARBA00023187"/>
    </source>
</evidence>
<dbReference type="GO" id="GO:0003723">
    <property type="term" value="F:RNA binding"/>
    <property type="evidence" value="ECO:0007669"/>
    <property type="project" value="EnsemblFungi"/>
</dbReference>
<evidence type="ECO:0000313" key="11">
    <source>
        <dbReference type="EMBL" id="KTA96483.1"/>
    </source>
</evidence>
<evidence type="ECO:0000256" key="2">
    <source>
        <dbReference type="ARBA" id="ARBA00022664"/>
    </source>
</evidence>
<keyword evidence="8" id="KW-0539">Nucleus</keyword>
<accession>A0A0W0DCS6</accession>
<dbReference type="VEuPathDB" id="FungiDB:GWK60_K01287"/>
<dbReference type="GO" id="GO:0000974">
    <property type="term" value="C:Prp19 complex"/>
    <property type="evidence" value="ECO:0007669"/>
    <property type="project" value="EnsemblFungi"/>
</dbReference>
<dbReference type="Gene3D" id="2.60.40.2690">
    <property type="match status" value="1"/>
</dbReference>
<dbReference type="InterPro" id="IPR052092">
    <property type="entry name" value="SF3A2"/>
</dbReference>
<dbReference type="VEuPathDB" id="FungiDB:GVI51_K01287"/>
<evidence type="ECO:0000256" key="8">
    <source>
        <dbReference type="ARBA" id="ARBA00023242"/>
    </source>
</evidence>
<dbReference type="InterPro" id="IPR003604">
    <property type="entry name" value="Matrin/U1-like-C_Znf_C2H2"/>
</dbReference>
<reference evidence="11 12" key="1">
    <citation type="submission" date="2015-10" db="EMBL/GenBank/DDBJ databases">
        <title>Draft genomes sequences of Candida glabrata isolates 1A, 1B, 2A, 2B, 3A and 3B.</title>
        <authorList>
            <person name="Haavelsrud O.E."/>
            <person name="Gaustad P."/>
        </authorList>
    </citation>
    <scope>NUCLEOTIDE SEQUENCE [LARGE SCALE GENOMIC DNA]</scope>
    <source>
        <strain evidence="11">910700640</strain>
    </source>
</reference>